<dbReference type="OrthoDB" id="3524371at2"/>
<proteinExistence type="predicted"/>
<dbReference type="GO" id="GO:0008800">
    <property type="term" value="F:beta-lactamase activity"/>
    <property type="evidence" value="ECO:0007669"/>
    <property type="project" value="InterPro"/>
</dbReference>
<keyword evidence="4" id="KW-0378">Hydrolase</keyword>
<evidence type="ECO:0000313" key="5">
    <source>
        <dbReference type="Proteomes" id="UP000305921"/>
    </source>
</evidence>
<feature type="signal peptide" evidence="2">
    <location>
        <begin position="1"/>
        <end position="27"/>
    </location>
</feature>
<feature type="domain" description="Beta-lactamase class A catalytic" evidence="3">
    <location>
        <begin position="143"/>
        <end position="280"/>
    </location>
</feature>
<name>A0A5R9EIZ5_9ACTN</name>
<dbReference type="GO" id="GO:0030655">
    <property type="term" value="P:beta-lactam antibiotic catabolic process"/>
    <property type="evidence" value="ECO:0007669"/>
    <property type="project" value="InterPro"/>
</dbReference>
<dbReference type="PANTHER" id="PTHR35333:SF3">
    <property type="entry name" value="BETA-LACTAMASE-TYPE TRANSPEPTIDASE FOLD CONTAINING PROTEIN"/>
    <property type="match status" value="1"/>
</dbReference>
<feature type="region of interest" description="Disordered" evidence="1">
    <location>
        <begin position="33"/>
        <end position="65"/>
    </location>
</feature>
<dbReference type="InterPro" id="IPR045155">
    <property type="entry name" value="Beta-lactam_cat"/>
</dbReference>
<evidence type="ECO:0000259" key="3">
    <source>
        <dbReference type="Pfam" id="PF13354"/>
    </source>
</evidence>
<protein>
    <submittedName>
        <fullName evidence="4">Serine hydrolase</fullName>
    </submittedName>
</protein>
<dbReference type="PANTHER" id="PTHR35333">
    <property type="entry name" value="BETA-LACTAMASE"/>
    <property type="match status" value="1"/>
</dbReference>
<organism evidence="4 5">
    <name type="scientific">Streptomyces marianii</name>
    <dbReference type="NCBI Taxonomy" id="1817406"/>
    <lineage>
        <taxon>Bacteria</taxon>
        <taxon>Bacillati</taxon>
        <taxon>Actinomycetota</taxon>
        <taxon>Actinomycetes</taxon>
        <taxon>Kitasatosporales</taxon>
        <taxon>Streptomycetaceae</taxon>
        <taxon>Streptomyces</taxon>
    </lineage>
</organism>
<feature type="chain" id="PRO_5024373558" evidence="2">
    <location>
        <begin position="28"/>
        <end position="312"/>
    </location>
</feature>
<evidence type="ECO:0000256" key="2">
    <source>
        <dbReference type="SAM" id="SignalP"/>
    </source>
</evidence>
<dbReference type="Gene3D" id="3.40.710.10">
    <property type="entry name" value="DD-peptidase/beta-lactamase superfamily"/>
    <property type="match status" value="1"/>
</dbReference>
<dbReference type="Proteomes" id="UP000305921">
    <property type="component" value="Unassembled WGS sequence"/>
</dbReference>
<gene>
    <name evidence="4" type="ORF">FEF34_37265</name>
</gene>
<dbReference type="EMBL" id="VAWE01000001">
    <property type="protein sequence ID" value="TLQ47823.1"/>
    <property type="molecule type" value="Genomic_DNA"/>
</dbReference>
<reference evidence="4 5" key="1">
    <citation type="submission" date="2019-05" db="EMBL/GenBank/DDBJ databases">
        <title>Streptomyces marianii sp. nov., a novel marine actinomycete from southern coast of India.</title>
        <authorList>
            <person name="Iniyan A.M."/>
            <person name="Wink J."/>
            <person name="Ramprasad E."/>
            <person name="Ramana C.V."/>
            <person name="Bunk B."/>
            <person name="Sproer C."/>
            <person name="Joseph F.-J.R.S."/>
            <person name="Vincent S.G.P."/>
        </authorList>
    </citation>
    <scope>NUCLEOTIDE SEQUENCE [LARGE SCALE GENOMIC DNA]</scope>
    <source>
        <strain evidence="4 5">ICN19</strain>
    </source>
</reference>
<dbReference type="SUPFAM" id="SSF56601">
    <property type="entry name" value="beta-lactamase/transpeptidase-like"/>
    <property type="match status" value="1"/>
</dbReference>
<dbReference type="Pfam" id="PF13354">
    <property type="entry name" value="Beta-lactamase2"/>
    <property type="match status" value="1"/>
</dbReference>
<evidence type="ECO:0000313" key="4">
    <source>
        <dbReference type="EMBL" id="TLQ47823.1"/>
    </source>
</evidence>
<keyword evidence="5" id="KW-1185">Reference proteome</keyword>
<dbReference type="InterPro" id="IPR000871">
    <property type="entry name" value="Beta-lactam_class-A"/>
</dbReference>
<comment type="caution">
    <text evidence="4">The sequence shown here is derived from an EMBL/GenBank/DDBJ whole genome shotgun (WGS) entry which is preliminary data.</text>
</comment>
<dbReference type="RefSeq" id="WP_138057102.1">
    <property type="nucleotide sequence ID" value="NZ_VAWE01000001.1"/>
</dbReference>
<dbReference type="AlphaFoldDB" id="A0A5R9EIZ5"/>
<accession>A0A5R9EIZ5</accession>
<dbReference type="GO" id="GO:0046677">
    <property type="term" value="P:response to antibiotic"/>
    <property type="evidence" value="ECO:0007669"/>
    <property type="project" value="InterPro"/>
</dbReference>
<keyword evidence="2" id="KW-0732">Signal</keyword>
<evidence type="ECO:0000256" key="1">
    <source>
        <dbReference type="SAM" id="MobiDB-lite"/>
    </source>
</evidence>
<sequence>MARHRTPRRSRPYLALASALLSVSAAAAVAHQAGSGPAGSTVPTAAIPRQADGQDRDGGAKGEPSAQEQLIADLAEATDAATAGTAGRAAAAVMDLTTGRSAAAGDDHAFATASIVKVDILAALLLTAQDGERMLTGQERQQAAAMIQVSDNAAATALWDAVGGEDGLAQANRRLGLSETTPGADGLWGLTQTTAADQLRLLRAVFTDDSPLSSASRDYVQQLMGGIAADQNWGISAAADDTASARLKNGWLSRSETGLWVINSIGVVEKDGNRFLVAVLSDDQPSRAAGISLVETVAARAVALLAPDRADP</sequence>
<dbReference type="InterPro" id="IPR012338">
    <property type="entry name" value="Beta-lactam/transpept-like"/>
</dbReference>